<feature type="compositionally biased region" description="Acidic residues" evidence="1">
    <location>
        <begin position="276"/>
        <end position="285"/>
    </location>
</feature>
<keyword evidence="4" id="KW-1185">Reference proteome</keyword>
<evidence type="ECO:0000259" key="2">
    <source>
        <dbReference type="Pfam" id="PF25534"/>
    </source>
</evidence>
<dbReference type="PANTHER" id="PTHR36223:SF1">
    <property type="entry name" value="TRANSCRIPTION ELONGATION FACTOR EAF N-TERMINAL DOMAIN-CONTAINING PROTEIN"/>
    <property type="match status" value="1"/>
</dbReference>
<feature type="compositionally biased region" description="Basic and acidic residues" evidence="1">
    <location>
        <begin position="257"/>
        <end position="267"/>
    </location>
</feature>
<dbReference type="AlphaFoldDB" id="A0AAV9JNM9"/>
<name>A0AAV9JNM9_9PEZI</name>
<feature type="region of interest" description="Disordered" evidence="1">
    <location>
        <begin position="254"/>
        <end position="313"/>
    </location>
</feature>
<dbReference type="EMBL" id="JAVFHQ010000014">
    <property type="protein sequence ID" value="KAK4546707.1"/>
    <property type="molecule type" value="Genomic_DNA"/>
</dbReference>
<dbReference type="InterPro" id="IPR057678">
    <property type="entry name" value="DUF7918"/>
</dbReference>
<evidence type="ECO:0000313" key="3">
    <source>
        <dbReference type="EMBL" id="KAK4546707.1"/>
    </source>
</evidence>
<reference evidence="3 4" key="1">
    <citation type="submission" date="2021-11" db="EMBL/GenBank/DDBJ databases">
        <title>Black yeast isolated from Biological Soil Crust.</title>
        <authorList>
            <person name="Kurbessoian T."/>
        </authorList>
    </citation>
    <scope>NUCLEOTIDE SEQUENCE [LARGE SCALE GENOMIC DNA]</scope>
    <source>
        <strain evidence="3 4">CCFEE 5522</strain>
    </source>
</reference>
<feature type="region of interest" description="Disordered" evidence="1">
    <location>
        <begin position="222"/>
        <end position="242"/>
    </location>
</feature>
<dbReference type="Proteomes" id="UP001324427">
    <property type="component" value="Unassembled WGS sequence"/>
</dbReference>
<organism evidence="3 4">
    <name type="scientific">Oleoguttula mirabilis</name>
    <dbReference type="NCBI Taxonomy" id="1507867"/>
    <lineage>
        <taxon>Eukaryota</taxon>
        <taxon>Fungi</taxon>
        <taxon>Dikarya</taxon>
        <taxon>Ascomycota</taxon>
        <taxon>Pezizomycotina</taxon>
        <taxon>Dothideomycetes</taxon>
        <taxon>Dothideomycetidae</taxon>
        <taxon>Mycosphaerellales</taxon>
        <taxon>Teratosphaeriaceae</taxon>
        <taxon>Oleoguttula</taxon>
    </lineage>
</organism>
<proteinExistence type="predicted"/>
<dbReference type="Pfam" id="PF25534">
    <property type="entry name" value="DUF7918"/>
    <property type="match status" value="1"/>
</dbReference>
<sequence>MRIEELEDLKVTLRVNDTDLNEYGDESDEAHSTTPARTFVEAEAGASFAIVANFGLGFRYNNGRDSIVCHVYMDGKYATGRVWAPSHGHADVTHDVNGVLSCTRGVWSLQRFTFSDLQTDDTAGKVDFKERFKHLGTIRATFTRCTETGKGTYDGGHDFSAAGEQGVHEKCLKGRAISKQATLGKAEVSACTGWVSTQYPYGKDPFASFTFKYRSKTDLQIEGIIPRSPSPVPLEDRNPDDLSAEEARELVRRHRAREAAVKTEVKKEKRAHSQVIDDDDEDDDVTIASENRSRKRHRASRDSGVEIIDLSED</sequence>
<gene>
    <name evidence="3" type="ORF">LTR36_001925</name>
</gene>
<accession>A0AAV9JNM9</accession>
<dbReference type="PANTHER" id="PTHR36223">
    <property type="entry name" value="BETA-LACTAMASE-TYPE TRANSPEPTIDASE FOLD DOMAIN CONTAINING PROTEIN"/>
    <property type="match status" value="1"/>
</dbReference>
<feature type="domain" description="DUF7918" evidence="2">
    <location>
        <begin position="9"/>
        <end position="228"/>
    </location>
</feature>
<evidence type="ECO:0000256" key="1">
    <source>
        <dbReference type="SAM" id="MobiDB-lite"/>
    </source>
</evidence>
<evidence type="ECO:0000313" key="4">
    <source>
        <dbReference type="Proteomes" id="UP001324427"/>
    </source>
</evidence>
<protein>
    <recommendedName>
        <fullName evidence="2">DUF7918 domain-containing protein</fullName>
    </recommendedName>
</protein>
<comment type="caution">
    <text evidence="3">The sequence shown here is derived from an EMBL/GenBank/DDBJ whole genome shotgun (WGS) entry which is preliminary data.</text>
</comment>